<comment type="caution">
    <text evidence="7">The sequence shown here is derived from an EMBL/GenBank/DDBJ whole genome shotgun (WGS) entry which is preliminary data.</text>
</comment>
<dbReference type="InterPro" id="IPR013762">
    <property type="entry name" value="Integrase-like_cat_sf"/>
</dbReference>
<dbReference type="SUPFAM" id="SSF56349">
    <property type="entry name" value="DNA breaking-rejoining enzymes"/>
    <property type="match status" value="1"/>
</dbReference>
<dbReference type="InterPro" id="IPR002104">
    <property type="entry name" value="Integrase_catalytic"/>
</dbReference>
<sequence length="391" mass="45190">MAGVEVRGGKVRVYFQFKGEKCREPVGSATSDNIAHAERLAASIDHEIRMGTFDYARLFPGSKRLAINTVGHYADLWLGIIENDVADTTLRSYRSKVKSHISPRWGKVQADQVSPIDLQTWVKSELPRTLASKTIKEIVTILRQIYRLYCSQHRQAYDPTQGVQVRLPDPEDPDPFSRHEIECILTTPTKRVQELNMIEFMIWDGPRLSEAMGLAWEDVIDLERGIIRYRRRQFRNAYRVTKTRRSTREKRLLKPARQALQRQWVLTSHLAPQPIEIIDRDNTTVRKADLRFVFLNSNTGRPHYGDTGIRDRFFKHHLERAGVRYRGPSQCRHTYASQLLSTGVAPIQWVAEQMGHTSPAMIYKHYGRWISEDGPDINSLVETALEVKRET</sequence>
<dbReference type="PANTHER" id="PTHR30349">
    <property type="entry name" value="PHAGE INTEGRASE-RELATED"/>
    <property type="match status" value="1"/>
</dbReference>
<dbReference type="PROSITE" id="PS51900">
    <property type="entry name" value="CB"/>
    <property type="match status" value="1"/>
</dbReference>
<accession>A0ABT0SRL5</accession>
<dbReference type="Pfam" id="PF14659">
    <property type="entry name" value="Phage_int_SAM_3"/>
    <property type="match status" value="1"/>
</dbReference>
<organism evidence="7 8">
    <name type="scientific">Halomonas llamarensis</name>
    <dbReference type="NCBI Taxonomy" id="2945104"/>
    <lineage>
        <taxon>Bacteria</taxon>
        <taxon>Pseudomonadati</taxon>
        <taxon>Pseudomonadota</taxon>
        <taxon>Gammaproteobacteria</taxon>
        <taxon>Oceanospirillales</taxon>
        <taxon>Halomonadaceae</taxon>
        <taxon>Halomonas</taxon>
    </lineage>
</organism>
<feature type="domain" description="Tyr recombinase" evidence="5">
    <location>
        <begin position="171"/>
        <end position="382"/>
    </location>
</feature>
<dbReference type="PROSITE" id="PS51898">
    <property type="entry name" value="TYR_RECOMBINASE"/>
    <property type="match status" value="1"/>
</dbReference>
<evidence type="ECO:0000313" key="7">
    <source>
        <dbReference type="EMBL" id="MCL7930468.1"/>
    </source>
</evidence>
<evidence type="ECO:0000259" key="6">
    <source>
        <dbReference type="PROSITE" id="PS51900"/>
    </source>
</evidence>
<dbReference type="InterPro" id="IPR004107">
    <property type="entry name" value="Integrase_SAM-like_N"/>
</dbReference>
<evidence type="ECO:0000256" key="3">
    <source>
        <dbReference type="ARBA" id="ARBA00023172"/>
    </source>
</evidence>
<dbReference type="Gene3D" id="1.10.150.130">
    <property type="match status" value="1"/>
</dbReference>
<evidence type="ECO:0000313" key="8">
    <source>
        <dbReference type="Proteomes" id="UP001165308"/>
    </source>
</evidence>
<evidence type="ECO:0000256" key="2">
    <source>
        <dbReference type="ARBA" id="ARBA00023125"/>
    </source>
</evidence>
<dbReference type="InterPro" id="IPR011010">
    <property type="entry name" value="DNA_brk_join_enz"/>
</dbReference>
<name>A0ABT0SRL5_9GAMM</name>
<gene>
    <name evidence="7" type="ORF">M8006_10850</name>
</gene>
<dbReference type="Proteomes" id="UP001165308">
    <property type="component" value="Unassembled WGS sequence"/>
</dbReference>
<dbReference type="Gene3D" id="1.10.443.10">
    <property type="entry name" value="Intergrase catalytic core"/>
    <property type="match status" value="1"/>
</dbReference>
<dbReference type="InterPro" id="IPR050090">
    <property type="entry name" value="Tyrosine_recombinase_XerCD"/>
</dbReference>
<proteinExistence type="predicted"/>
<dbReference type="PANTHER" id="PTHR30349:SF36">
    <property type="entry name" value="PROPHAGE INTEGRASE INTR-RELATED"/>
    <property type="match status" value="1"/>
</dbReference>
<keyword evidence="1" id="KW-0229">DNA integration</keyword>
<evidence type="ECO:0000256" key="4">
    <source>
        <dbReference type="PROSITE-ProRule" id="PRU01248"/>
    </source>
</evidence>
<dbReference type="EMBL" id="JAMJPJ010000016">
    <property type="protein sequence ID" value="MCL7930468.1"/>
    <property type="molecule type" value="Genomic_DNA"/>
</dbReference>
<keyword evidence="8" id="KW-1185">Reference proteome</keyword>
<keyword evidence="3" id="KW-0233">DNA recombination</keyword>
<evidence type="ECO:0000256" key="1">
    <source>
        <dbReference type="ARBA" id="ARBA00022908"/>
    </source>
</evidence>
<dbReference type="Pfam" id="PF00589">
    <property type="entry name" value="Phage_integrase"/>
    <property type="match status" value="1"/>
</dbReference>
<dbReference type="InterPro" id="IPR022000">
    <property type="entry name" value="Min27-like_integrase_DNA_bind"/>
</dbReference>
<dbReference type="Pfam" id="PF12167">
    <property type="entry name" value="Arm-DNA-bind_2"/>
    <property type="match status" value="1"/>
</dbReference>
<dbReference type="InterPro" id="IPR010998">
    <property type="entry name" value="Integrase_recombinase_N"/>
</dbReference>
<protein>
    <submittedName>
        <fullName evidence="7">DUF3596 domain-containing protein</fullName>
    </submittedName>
</protein>
<reference evidence="7" key="1">
    <citation type="submission" date="2022-05" db="EMBL/GenBank/DDBJ databases">
        <title>Halomonas geminus sp. nov. and Halomonas llamarensis sp. nov. isolated from high-altitude salars of the Atacama Desert.</title>
        <authorList>
            <person name="Hintersatz C."/>
            <person name="Rojas L.A."/>
            <person name="Wei T.-S."/>
            <person name="Kutschke S."/>
            <person name="Lehmann F."/>
            <person name="Jain R."/>
            <person name="Pollmann K."/>
        </authorList>
    </citation>
    <scope>NUCLEOTIDE SEQUENCE</scope>
    <source>
        <strain evidence="7">ATCHA</strain>
    </source>
</reference>
<dbReference type="InterPro" id="IPR044068">
    <property type="entry name" value="CB"/>
</dbReference>
<feature type="domain" description="Core-binding (CB)" evidence="6">
    <location>
        <begin position="68"/>
        <end position="150"/>
    </location>
</feature>
<keyword evidence="2 4" id="KW-0238">DNA-binding</keyword>
<evidence type="ECO:0000259" key="5">
    <source>
        <dbReference type="PROSITE" id="PS51898"/>
    </source>
</evidence>
<dbReference type="RefSeq" id="WP_250082076.1">
    <property type="nucleotide sequence ID" value="NZ_JAMJPJ010000016.1"/>
</dbReference>